<organism evidence="2">
    <name type="scientific">viral metagenome</name>
    <dbReference type="NCBI Taxonomy" id="1070528"/>
    <lineage>
        <taxon>unclassified sequences</taxon>
        <taxon>metagenomes</taxon>
        <taxon>organismal metagenomes</taxon>
    </lineage>
</organism>
<sequence length="245" mass="27389">MESATDVINPIKKDSEGFFKYITNIDEDSKCHLMNMIQYSVLAIIPSIAILKAVKHFIPNEDDSKGSLEISAECVAQLSMIVLGIWFFDRAIRYVPTYCGVDYKASSPESMLLPLILIMLTMQTKLGAKINILIERLLDLWHGRSSEAIRVSENMNKVNISQPFAGQHQPSQADHLDQSRLLPSAPGMTSMPQMQPQKSPDFNNMYSNSQTPPPNASDPRQNVYEPMSNNEPMAANMMGGSFSTW</sequence>
<name>A0A6C0JEH0_9ZZZZ</name>
<dbReference type="AlphaFoldDB" id="A0A6C0JEH0"/>
<accession>A0A6C0JEH0</accession>
<evidence type="ECO:0000256" key="1">
    <source>
        <dbReference type="SAM" id="MobiDB-lite"/>
    </source>
</evidence>
<evidence type="ECO:0000313" key="2">
    <source>
        <dbReference type="EMBL" id="QHU03166.1"/>
    </source>
</evidence>
<feature type="compositionally biased region" description="Polar residues" evidence="1">
    <location>
        <begin position="190"/>
        <end position="210"/>
    </location>
</feature>
<feature type="region of interest" description="Disordered" evidence="1">
    <location>
        <begin position="164"/>
        <end position="245"/>
    </location>
</feature>
<proteinExistence type="predicted"/>
<reference evidence="2" key="1">
    <citation type="journal article" date="2020" name="Nature">
        <title>Giant virus diversity and host interactions through global metagenomics.</title>
        <authorList>
            <person name="Schulz F."/>
            <person name="Roux S."/>
            <person name="Paez-Espino D."/>
            <person name="Jungbluth S."/>
            <person name="Walsh D.A."/>
            <person name="Denef V.J."/>
            <person name="McMahon K.D."/>
            <person name="Konstantinidis K.T."/>
            <person name="Eloe-Fadrosh E.A."/>
            <person name="Kyrpides N.C."/>
            <person name="Woyke T."/>
        </authorList>
    </citation>
    <scope>NUCLEOTIDE SEQUENCE</scope>
    <source>
        <strain evidence="2">GVMAG-M-3300025890-48</strain>
    </source>
</reference>
<dbReference type="EMBL" id="MN740370">
    <property type="protein sequence ID" value="QHU03166.1"/>
    <property type="molecule type" value="Genomic_DNA"/>
</dbReference>
<protein>
    <submittedName>
        <fullName evidence="2">Uncharacterized protein</fullName>
    </submittedName>
</protein>